<dbReference type="OrthoDB" id="9794212at2"/>
<dbReference type="SUPFAM" id="SSF56784">
    <property type="entry name" value="HAD-like"/>
    <property type="match status" value="1"/>
</dbReference>
<evidence type="ECO:0000256" key="2">
    <source>
        <dbReference type="ARBA" id="ARBA00022801"/>
    </source>
</evidence>
<dbReference type="InterPro" id="IPR006385">
    <property type="entry name" value="HAD_hydro_SerB1"/>
</dbReference>
<dbReference type="Pfam" id="PF12710">
    <property type="entry name" value="HAD"/>
    <property type="match status" value="1"/>
</dbReference>
<evidence type="ECO:0000256" key="1">
    <source>
        <dbReference type="ARBA" id="ARBA00022723"/>
    </source>
</evidence>
<evidence type="ECO:0000313" key="6">
    <source>
        <dbReference type="Proteomes" id="UP000220251"/>
    </source>
</evidence>
<keyword evidence="2 5" id="KW-0378">Hydrolase</keyword>
<proteinExistence type="predicted"/>
<keyword evidence="4" id="KW-0472">Membrane</keyword>
<dbReference type="GO" id="GO:0046872">
    <property type="term" value="F:metal ion binding"/>
    <property type="evidence" value="ECO:0007669"/>
    <property type="project" value="UniProtKB-KW"/>
</dbReference>
<protein>
    <submittedName>
        <fullName evidence="5">HAD-superfamily hydrolase</fullName>
    </submittedName>
</protein>
<dbReference type="EMBL" id="CWGJ01000019">
    <property type="protein sequence ID" value="CRX38754.1"/>
    <property type="molecule type" value="Genomic_DNA"/>
</dbReference>
<keyword evidence="1" id="KW-0479">Metal-binding</keyword>
<evidence type="ECO:0000256" key="3">
    <source>
        <dbReference type="ARBA" id="ARBA00022842"/>
    </source>
</evidence>
<dbReference type="InterPro" id="IPR050582">
    <property type="entry name" value="HAD-like_SerB"/>
</dbReference>
<gene>
    <name evidence="5" type="ORF">ELAC_1418</name>
</gene>
<dbReference type="NCBIfam" id="TIGR01490">
    <property type="entry name" value="HAD-SF-IB-hyp1"/>
    <property type="match status" value="1"/>
</dbReference>
<feature type="transmembrane region" description="Helical" evidence="4">
    <location>
        <begin position="24"/>
        <end position="50"/>
    </location>
</feature>
<dbReference type="NCBIfam" id="TIGR01488">
    <property type="entry name" value="HAD-SF-IB"/>
    <property type="match status" value="1"/>
</dbReference>
<dbReference type="RefSeq" id="WP_098038618.1">
    <property type="nucleotide sequence ID" value="NZ_CWGJ01000019.1"/>
</dbReference>
<dbReference type="PANTHER" id="PTHR43344">
    <property type="entry name" value="PHOSPHOSERINE PHOSPHATASE"/>
    <property type="match status" value="1"/>
</dbReference>
<organism evidence="5 6">
    <name type="scientific">Estrella lausannensis</name>
    <dbReference type="NCBI Taxonomy" id="483423"/>
    <lineage>
        <taxon>Bacteria</taxon>
        <taxon>Pseudomonadati</taxon>
        <taxon>Chlamydiota</taxon>
        <taxon>Chlamydiia</taxon>
        <taxon>Parachlamydiales</taxon>
        <taxon>Candidatus Criblamydiaceae</taxon>
        <taxon>Estrella</taxon>
    </lineage>
</organism>
<dbReference type="PANTHER" id="PTHR43344:SF13">
    <property type="entry name" value="PHOSPHATASE RV3661-RELATED"/>
    <property type="match status" value="1"/>
</dbReference>
<keyword evidence="6" id="KW-1185">Reference proteome</keyword>
<accession>A0A0H5DSJ6</accession>
<dbReference type="InterPro" id="IPR023214">
    <property type="entry name" value="HAD_sf"/>
</dbReference>
<evidence type="ECO:0000313" key="5">
    <source>
        <dbReference type="EMBL" id="CRX38754.1"/>
    </source>
</evidence>
<dbReference type="InterPro" id="IPR036412">
    <property type="entry name" value="HAD-like_sf"/>
</dbReference>
<dbReference type="Gene3D" id="3.40.50.1000">
    <property type="entry name" value="HAD superfamily/HAD-like"/>
    <property type="match status" value="1"/>
</dbReference>
<keyword evidence="4" id="KW-1133">Transmembrane helix</keyword>
<dbReference type="GO" id="GO:0016787">
    <property type="term" value="F:hydrolase activity"/>
    <property type="evidence" value="ECO:0007669"/>
    <property type="project" value="UniProtKB-KW"/>
</dbReference>
<name>A0A0H5DSJ6_9BACT</name>
<dbReference type="Proteomes" id="UP000220251">
    <property type="component" value="Unassembled WGS sequence"/>
</dbReference>
<dbReference type="CDD" id="cd02612">
    <property type="entry name" value="HAD_PGPPase"/>
    <property type="match status" value="1"/>
</dbReference>
<evidence type="ECO:0000256" key="4">
    <source>
        <dbReference type="SAM" id="Phobius"/>
    </source>
</evidence>
<keyword evidence="3" id="KW-0460">Magnesium</keyword>
<reference evidence="6" key="1">
    <citation type="submission" date="2015-06" db="EMBL/GenBank/DDBJ databases">
        <authorList>
            <person name="Bertelli C."/>
        </authorList>
    </citation>
    <scope>NUCLEOTIDE SEQUENCE [LARGE SCALE GENOMIC DNA]</scope>
    <source>
        <strain evidence="6">CRIB-30</strain>
    </source>
</reference>
<sequence>MKKETIACFDFDGTITRSDSLLPFLIFSSGIAKTIGYLLLELPALMGYAFKMYDRQQVKEAVLRRFFRGIPEEKMLGMCRDYAHNELPKQVKKEALEAISKHKARGDRLILISASIDAYLKPWADAAGFDCLLSSRLEFKEGAVTGNLVGKNCRAEEKVARLKNLLGDLERFEIYAYGDSRGDKELLESADHPYYRTFQ</sequence>
<dbReference type="Gene3D" id="1.20.1440.100">
    <property type="entry name" value="SG protein - dephosphorylation function"/>
    <property type="match status" value="1"/>
</dbReference>
<dbReference type="AlphaFoldDB" id="A0A0H5DSJ6"/>
<keyword evidence="4" id="KW-0812">Transmembrane</keyword>